<dbReference type="PANTHER" id="PTHR43405">
    <property type="entry name" value="GLYCOSYL HYDROLASE DIGH"/>
    <property type="match status" value="1"/>
</dbReference>
<organism evidence="3 4">
    <name type="scientific">Anaerovorax odorimutans</name>
    <dbReference type="NCBI Taxonomy" id="109327"/>
    <lineage>
        <taxon>Bacteria</taxon>
        <taxon>Bacillati</taxon>
        <taxon>Bacillota</taxon>
        <taxon>Clostridia</taxon>
        <taxon>Peptostreptococcales</taxon>
        <taxon>Anaerovoracaceae</taxon>
        <taxon>Anaerovorax</taxon>
    </lineage>
</organism>
<reference evidence="3 4" key="1">
    <citation type="submission" date="2022-06" db="EMBL/GenBank/DDBJ databases">
        <title>Isolation of gut microbiota from human fecal samples.</title>
        <authorList>
            <person name="Pamer E.G."/>
            <person name="Barat B."/>
            <person name="Waligurski E."/>
            <person name="Medina S."/>
            <person name="Paddock L."/>
            <person name="Mostad J."/>
        </authorList>
    </citation>
    <scope>NUCLEOTIDE SEQUENCE [LARGE SCALE GENOMIC DNA]</scope>
    <source>
        <strain evidence="3 4">SL.3.17</strain>
    </source>
</reference>
<name>A0ABT1RPZ3_9FIRM</name>
<gene>
    <name evidence="3" type="ORF">NE619_11085</name>
</gene>
<comment type="caution">
    <text evidence="3">The sequence shown here is derived from an EMBL/GenBank/DDBJ whole genome shotgun (WGS) entry which is preliminary data.</text>
</comment>
<feature type="domain" description="Glycosyl hydrolase-like 10" evidence="2">
    <location>
        <begin position="49"/>
        <end position="145"/>
    </location>
</feature>
<proteinExistence type="predicted"/>
<accession>A0ABT1RPZ3</accession>
<evidence type="ECO:0000256" key="1">
    <source>
        <dbReference type="ARBA" id="ARBA00022729"/>
    </source>
</evidence>
<evidence type="ECO:0000313" key="3">
    <source>
        <dbReference type="EMBL" id="MCQ4637267.1"/>
    </source>
</evidence>
<keyword evidence="1" id="KW-0732">Signal</keyword>
<keyword evidence="4" id="KW-1185">Reference proteome</keyword>
<feature type="domain" description="Glycosyl hydrolase-like 10" evidence="2">
    <location>
        <begin position="153"/>
        <end position="313"/>
    </location>
</feature>
<dbReference type="InterPro" id="IPR003790">
    <property type="entry name" value="GHL10"/>
</dbReference>
<dbReference type="EMBL" id="JANFXK010000011">
    <property type="protein sequence ID" value="MCQ4637267.1"/>
    <property type="molecule type" value="Genomic_DNA"/>
</dbReference>
<evidence type="ECO:0000313" key="4">
    <source>
        <dbReference type="Proteomes" id="UP001524502"/>
    </source>
</evidence>
<sequence length="362" mass="42078">MKRRRRRRKRRLTKKEKLLITVLVLVVILLAAAIAAAACHSRENKETGEVRAVWLAYVDFKSLGLYNQDEKQFRKNAEAFFAEAEKNSINTVYFHVRAFRDAAYPSSRFPMSRYIWDREEQISYDPLAVMTELAHKNRMEIHAWLNPYRNHNMDEAILDPAAEESTEEILASVREILDNYKVDGIHFDDYFYQESTNLPTAEKMGNVNKMIRAVYQQVKEYGENLRFGISPAGNTGYCESIGADVRTWMSEDGYVDYIVPQIYWTDEHSAAWRKKMFTDTLDEWISINKKKLPLYVGLALYRTGKSEDDDPGWGKHSDILAGQIARLREQQCAGFALFSAKDFFREGAQKELENYRSELKAK</sequence>
<dbReference type="Pfam" id="PF02638">
    <property type="entry name" value="GHL10"/>
    <property type="match status" value="2"/>
</dbReference>
<evidence type="ECO:0000259" key="2">
    <source>
        <dbReference type="Pfam" id="PF02638"/>
    </source>
</evidence>
<dbReference type="PANTHER" id="PTHR43405:SF1">
    <property type="entry name" value="GLYCOSYL HYDROLASE DIGH"/>
    <property type="match status" value="1"/>
</dbReference>
<dbReference type="SUPFAM" id="SSF51445">
    <property type="entry name" value="(Trans)glycosidases"/>
    <property type="match status" value="1"/>
</dbReference>
<dbReference type="Gene3D" id="3.20.20.80">
    <property type="entry name" value="Glycosidases"/>
    <property type="match status" value="2"/>
</dbReference>
<dbReference type="InterPro" id="IPR052177">
    <property type="entry name" value="Divisome_Glycosyl_Hydrolase"/>
</dbReference>
<dbReference type="Proteomes" id="UP001524502">
    <property type="component" value="Unassembled WGS sequence"/>
</dbReference>
<protein>
    <submittedName>
        <fullName evidence="3">Family 10 glycosylhydrolase</fullName>
    </submittedName>
</protein>
<dbReference type="InterPro" id="IPR017853">
    <property type="entry name" value="GH"/>
</dbReference>
<dbReference type="RefSeq" id="WP_256132458.1">
    <property type="nucleotide sequence ID" value="NZ_JANFXK010000011.1"/>
</dbReference>